<protein>
    <submittedName>
        <fullName evidence="1">Uncharacterized protein</fullName>
    </submittedName>
</protein>
<organism evidence="1 2">
    <name type="scientific">Cuneatibacter caecimuris</name>
    <dbReference type="NCBI Taxonomy" id="1796618"/>
    <lineage>
        <taxon>Bacteria</taxon>
        <taxon>Bacillati</taxon>
        <taxon>Bacillota</taxon>
        <taxon>Clostridia</taxon>
        <taxon>Lachnospirales</taxon>
        <taxon>Lachnospiraceae</taxon>
        <taxon>Cuneatibacter</taxon>
    </lineage>
</organism>
<dbReference type="OrthoDB" id="9835163at2"/>
<sequence>MPGAYAVTFAQPYRVFSFRFQPVNGVSFAARSCAFGYVPISVLAEAGSFHIPLFHGKGGDSIGLLEKPLLAAVKSDTRKPKSILKHAVHGVSLWAARHGGKLNGKTE</sequence>
<proteinExistence type="predicted"/>
<dbReference type="RefSeq" id="WP_130433347.1">
    <property type="nucleotide sequence ID" value="NZ_SGXF01000001.1"/>
</dbReference>
<dbReference type="Proteomes" id="UP000292927">
    <property type="component" value="Unassembled WGS sequence"/>
</dbReference>
<dbReference type="AlphaFoldDB" id="A0A4Q7PPE5"/>
<accession>A0A4Q7PPE5</accession>
<comment type="caution">
    <text evidence="1">The sequence shown here is derived from an EMBL/GenBank/DDBJ whole genome shotgun (WGS) entry which is preliminary data.</text>
</comment>
<evidence type="ECO:0000313" key="2">
    <source>
        <dbReference type="Proteomes" id="UP000292927"/>
    </source>
</evidence>
<keyword evidence="2" id="KW-1185">Reference proteome</keyword>
<dbReference type="EMBL" id="SGXF01000001">
    <property type="protein sequence ID" value="RZT02723.1"/>
    <property type="molecule type" value="Genomic_DNA"/>
</dbReference>
<gene>
    <name evidence="1" type="ORF">EV209_0847</name>
</gene>
<name>A0A4Q7PPE5_9FIRM</name>
<reference evidence="1 2" key="1">
    <citation type="submission" date="2019-02" db="EMBL/GenBank/DDBJ databases">
        <title>Genomic Encyclopedia of Type Strains, Phase IV (KMG-IV): sequencing the most valuable type-strain genomes for metagenomic binning, comparative biology and taxonomic classification.</title>
        <authorList>
            <person name="Goeker M."/>
        </authorList>
    </citation>
    <scope>NUCLEOTIDE SEQUENCE [LARGE SCALE GENOMIC DNA]</scope>
    <source>
        <strain evidence="1 2">DSM 29486</strain>
    </source>
</reference>
<evidence type="ECO:0000313" key="1">
    <source>
        <dbReference type="EMBL" id="RZT02723.1"/>
    </source>
</evidence>